<dbReference type="EMBL" id="BMAU01021198">
    <property type="protein sequence ID" value="GFX97481.1"/>
    <property type="molecule type" value="Genomic_DNA"/>
</dbReference>
<feature type="compositionally biased region" description="Polar residues" evidence="1">
    <location>
        <begin position="1"/>
        <end position="20"/>
    </location>
</feature>
<feature type="region of interest" description="Disordered" evidence="1">
    <location>
        <begin position="1"/>
        <end position="21"/>
    </location>
</feature>
<proteinExistence type="predicted"/>
<evidence type="ECO:0000256" key="1">
    <source>
        <dbReference type="SAM" id="MobiDB-lite"/>
    </source>
</evidence>
<sequence>MNSRTFVTNDGTWESITSGSGMRGRNAEYNVLKEKSGPTSYAKKKLENGYAISSRRLLMDQPMLRHIKNCTEEEVHRQLGKNEWSTT</sequence>
<protein>
    <submittedName>
        <fullName evidence="2">Uncharacterized protein</fullName>
    </submittedName>
</protein>
<keyword evidence="3" id="KW-1185">Reference proteome</keyword>
<reference evidence="2" key="1">
    <citation type="submission" date="2020-08" db="EMBL/GenBank/DDBJ databases">
        <title>Multicomponent nature underlies the extraordinary mechanical properties of spider dragline silk.</title>
        <authorList>
            <person name="Kono N."/>
            <person name="Nakamura H."/>
            <person name="Mori M."/>
            <person name="Yoshida Y."/>
            <person name="Ohtoshi R."/>
            <person name="Malay A.D."/>
            <person name="Moran D.A.P."/>
            <person name="Tomita M."/>
            <person name="Numata K."/>
            <person name="Arakawa K."/>
        </authorList>
    </citation>
    <scope>NUCLEOTIDE SEQUENCE</scope>
</reference>
<dbReference type="Proteomes" id="UP000887159">
    <property type="component" value="Unassembled WGS sequence"/>
</dbReference>
<evidence type="ECO:0000313" key="2">
    <source>
        <dbReference type="EMBL" id="GFX97481.1"/>
    </source>
</evidence>
<name>A0A8X6RLA9_TRICX</name>
<gene>
    <name evidence="2" type="ORF">TNCV_2840411</name>
</gene>
<evidence type="ECO:0000313" key="3">
    <source>
        <dbReference type="Proteomes" id="UP000887159"/>
    </source>
</evidence>
<dbReference type="AlphaFoldDB" id="A0A8X6RLA9"/>
<comment type="caution">
    <text evidence="2">The sequence shown here is derived from an EMBL/GenBank/DDBJ whole genome shotgun (WGS) entry which is preliminary data.</text>
</comment>
<accession>A0A8X6RLA9</accession>
<organism evidence="2 3">
    <name type="scientific">Trichonephila clavipes</name>
    <name type="common">Golden silk orbweaver</name>
    <name type="synonym">Nephila clavipes</name>
    <dbReference type="NCBI Taxonomy" id="2585209"/>
    <lineage>
        <taxon>Eukaryota</taxon>
        <taxon>Metazoa</taxon>
        <taxon>Ecdysozoa</taxon>
        <taxon>Arthropoda</taxon>
        <taxon>Chelicerata</taxon>
        <taxon>Arachnida</taxon>
        <taxon>Araneae</taxon>
        <taxon>Araneomorphae</taxon>
        <taxon>Entelegynae</taxon>
        <taxon>Araneoidea</taxon>
        <taxon>Nephilidae</taxon>
        <taxon>Trichonephila</taxon>
    </lineage>
</organism>